<evidence type="ECO:0000313" key="1">
    <source>
        <dbReference type="EMBL" id="RRT31316.1"/>
    </source>
</evidence>
<protein>
    <submittedName>
        <fullName evidence="1">Uncharacterized protein</fullName>
    </submittedName>
</protein>
<organism evidence="1 2">
    <name type="scientific">Ensete ventricosum</name>
    <name type="common">Abyssinian banana</name>
    <name type="synonym">Musa ensete</name>
    <dbReference type="NCBI Taxonomy" id="4639"/>
    <lineage>
        <taxon>Eukaryota</taxon>
        <taxon>Viridiplantae</taxon>
        <taxon>Streptophyta</taxon>
        <taxon>Embryophyta</taxon>
        <taxon>Tracheophyta</taxon>
        <taxon>Spermatophyta</taxon>
        <taxon>Magnoliopsida</taxon>
        <taxon>Liliopsida</taxon>
        <taxon>Zingiberales</taxon>
        <taxon>Musaceae</taxon>
        <taxon>Ensete</taxon>
    </lineage>
</organism>
<dbReference type="EMBL" id="AMZH03041437">
    <property type="protein sequence ID" value="RRT31316.1"/>
    <property type="molecule type" value="Genomic_DNA"/>
</dbReference>
<dbReference type="AlphaFoldDB" id="A0A426WVQ3"/>
<name>A0A426WVQ3_ENSVE</name>
<dbReference type="Proteomes" id="UP000287651">
    <property type="component" value="Unassembled WGS sequence"/>
</dbReference>
<sequence length="96" mass="10142">MVLTIAPEGASVTQEDASLARASACAFSLRGSATALSRLRVGRPMMALYADGSLTTINDTSRVFDLGYPSNVTEIVVAPKGETESPVNLVKVDVRR</sequence>
<evidence type="ECO:0000313" key="2">
    <source>
        <dbReference type="Proteomes" id="UP000287651"/>
    </source>
</evidence>
<accession>A0A426WVQ3</accession>
<feature type="non-terminal residue" evidence="1">
    <location>
        <position position="96"/>
    </location>
</feature>
<reference evidence="1 2" key="1">
    <citation type="journal article" date="2014" name="Agronomy (Basel)">
        <title>A Draft Genome Sequence for Ensete ventricosum, the Drought-Tolerant Tree Against Hunger.</title>
        <authorList>
            <person name="Harrison J."/>
            <person name="Moore K.A."/>
            <person name="Paszkiewicz K."/>
            <person name="Jones T."/>
            <person name="Grant M."/>
            <person name="Ambacheew D."/>
            <person name="Muzemil S."/>
            <person name="Studholme D.J."/>
        </authorList>
    </citation>
    <scope>NUCLEOTIDE SEQUENCE [LARGE SCALE GENOMIC DNA]</scope>
</reference>
<comment type="caution">
    <text evidence="1">The sequence shown here is derived from an EMBL/GenBank/DDBJ whole genome shotgun (WGS) entry which is preliminary data.</text>
</comment>
<proteinExistence type="predicted"/>
<gene>
    <name evidence="1" type="ORF">B296_00055280</name>
</gene>